<accession>E7RMC2</accession>
<keyword evidence="1" id="KW-1133">Transmembrane helix</keyword>
<keyword evidence="3" id="KW-1185">Reference proteome</keyword>
<evidence type="ECO:0000256" key="1">
    <source>
        <dbReference type="SAM" id="Phobius"/>
    </source>
</evidence>
<feature type="transmembrane region" description="Helical" evidence="1">
    <location>
        <begin position="29"/>
        <end position="51"/>
    </location>
</feature>
<dbReference type="STRING" id="28134.SAMN05444288_0583"/>
<protein>
    <submittedName>
        <fullName evidence="2">Uncharacterized protein</fullName>
    </submittedName>
</protein>
<dbReference type="Proteomes" id="UP000005580">
    <property type="component" value="Unassembled WGS sequence"/>
</dbReference>
<feature type="transmembrane region" description="Helical" evidence="1">
    <location>
        <begin position="57"/>
        <end position="74"/>
    </location>
</feature>
<organism evidence="2 3">
    <name type="scientific">Hoylesella oralis ATCC 33269</name>
    <dbReference type="NCBI Taxonomy" id="873533"/>
    <lineage>
        <taxon>Bacteria</taxon>
        <taxon>Pseudomonadati</taxon>
        <taxon>Bacteroidota</taxon>
        <taxon>Bacteroidia</taxon>
        <taxon>Bacteroidales</taxon>
        <taxon>Prevotellaceae</taxon>
        <taxon>Hoylesella</taxon>
    </lineage>
</organism>
<feature type="transmembrane region" description="Helical" evidence="1">
    <location>
        <begin position="95"/>
        <end position="113"/>
    </location>
</feature>
<dbReference type="HOGENOM" id="CLU_090570_0_0_10"/>
<feature type="transmembrane region" description="Helical" evidence="1">
    <location>
        <begin position="154"/>
        <end position="171"/>
    </location>
</feature>
<evidence type="ECO:0000313" key="2">
    <source>
        <dbReference type="EMBL" id="EFZ37903.1"/>
    </source>
</evidence>
<dbReference type="AlphaFoldDB" id="E7RMC2"/>
<keyword evidence="1" id="KW-0812">Transmembrane</keyword>
<gene>
    <name evidence="2" type="ORF">HMPREF0663_10272</name>
</gene>
<dbReference type="EMBL" id="AEPE02000002">
    <property type="protein sequence ID" value="EFZ37903.1"/>
    <property type="molecule type" value="Genomic_DNA"/>
</dbReference>
<reference evidence="2" key="1">
    <citation type="submission" date="2011-01" db="EMBL/GenBank/DDBJ databases">
        <authorList>
            <person name="Muzny D."/>
            <person name="Qin X."/>
            <person name="Buhay C."/>
            <person name="Dugan-Rocha S."/>
            <person name="Ding Y."/>
            <person name="Chen G."/>
            <person name="Hawes A."/>
            <person name="Holder M."/>
            <person name="Jhangiani S."/>
            <person name="Johnson A."/>
            <person name="Khan Z."/>
            <person name="Li Z."/>
            <person name="Liu W."/>
            <person name="Liu X."/>
            <person name="Perez L."/>
            <person name="Shen H."/>
            <person name="Wang Q."/>
            <person name="Watt J."/>
            <person name="Xi L."/>
            <person name="Xin Y."/>
            <person name="Zhou J."/>
            <person name="Deng J."/>
            <person name="Jiang H."/>
            <person name="Liu Y."/>
            <person name="Qu J."/>
            <person name="Song X.-Z."/>
            <person name="Zhang L."/>
            <person name="Villasana D."/>
            <person name="Johnson A."/>
            <person name="Liu J."/>
            <person name="Liyanage D."/>
            <person name="Lorensuhewa L."/>
            <person name="Robinson T."/>
            <person name="Song A."/>
            <person name="Song B.-B."/>
            <person name="Dinh H."/>
            <person name="Thornton R."/>
            <person name="Coyle M."/>
            <person name="Francisco L."/>
            <person name="Jackson L."/>
            <person name="Javaid M."/>
            <person name="Korchina V."/>
            <person name="Kovar C."/>
            <person name="Mata R."/>
            <person name="Mathew T."/>
            <person name="Ngo R."/>
            <person name="Nguyen L."/>
            <person name="Nguyen N."/>
            <person name="Okwuonu G."/>
            <person name="Ongeri F."/>
            <person name="Pham C."/>
            <person name="Simmons D."/>
            <person name="Wilczek-Boney K."/>
            <person name="Hale W."/>
            <person name="Jakkamsetti A."/>
            <person name="Pham P."/>
            <person name="Ruth R."/>
            <person name="San Lucas F."/>
            <person name="Warren J."/>
            <person name="Zhang J."/>
            <person name="Zhao Z."/>
            <person name="Zhou C."/>
            <person name="Zhu D."/>
            <person name="Lee S."/>
            <person name="Bess C."/>
            <person name="Blankenburg K."/>
            <person name="Forbes L."/>
            <person name="Fu Q."/>
            <person name="Gubbala S."/>
            <person name="Hirani K."/>
            <person name="Jayaseelan J.C."/>
            <person name="Lara F."/>
            <person name="Munidasa M."/>
            <person name="Palculict T."/>
            <person name="Patil S."/>
            <person name="Pu L.-L."/>
            <person name="Saada N."/>
            <person name="Tang L."/>
            <person name="Weissenberger G."/>
            <person name="Zhu Y."/>
            <person name="Hemphill L."/>
            <person name="Shang Y."/>
            <person name="Youmans B."/>
            <person name="Ayvaz T."/>
            <person name="Ross M."/>
            <person name="Santibanez J."/>
            <person name="Aqrawi P."/>
            <person name="Gross S."/>
            <person name="Joshi V."/>
            <person name="Fowler G."/>
            <person name="Nazareth L."/>
            <person name="Reid J."/>
            <person name="Worley K."/>
            <person name="Petrosino J."/>
            <person name="Highlander S."/>
            <person name="Gibbs R."/>
        </authorList>
    </citation>
    <scope>NUCLEOTIDE SEQUENCE [LARGE SCALE GENOMIC DNA]</scope>
    <source>
        <strain evidence="2">ATCC 33269</strain>
    </source>
</reference>
<proteinExistence type="predicted"/>
<feature type="transmembrane region" description="Helical" evidence="1">
    <location>
        <begin position="125"/>
        <end position="147"/>
    </location>
</feature>
<keyword evidence="1" id="KW-0472">Membrane</keyword>
<evidence type="ECO:0000313" key="3">
    <source>
        <dbReference type="Proteomes" id="UP000005580"/>
    </source>
</evidence>
<dbReference type="RefSeq" id="WP_004368952.1">
    <property type="nucleotide sequence ID" value="NZ_GL833119.1"/>
</dbReference>
<comment type="caution">
    <text evidence="2">The sequence shown here is derived from an EMBL/GenBank/DDBJ whole genome shotgun (WGS) entry which is preliminary data.</text>
</comment>
<name>E7RMC2_9BACT</name>
<sequence>MEKELTAERSIEIIRETIEKSRRDVERQAGTPLIVWGSLVAFTAVIIGHLWEHCGGPVWNFLWFIMTAIGFAINRFIGQKHAIRPVSFVSKVVHWIWLLFCIITIVIAVLFYIVMLNPDIYRVRYIPLTPIIIILMMLCSSIMGLVVGNKLIPGMAFGSGICAVNFCLMWPGSHEMLMLAIVAIATLVIPGVIINSKAHS</sequence>
<feature type="transmembrane region" description="Helical" evidence="1">
    <location>
        <begin position="177"/>
        <end position="194"/>
    </location>
</feature>